<evidence type="ECO:0000313" key="3">
    <source>
        <dbReference type="Proteomes" id="UP000006552"/>
    </source>
</evidence>
<sequence length="96" mass="11181">MALEVDIPRYVDSQQQFYAWEFDEFIVGFTLFSVGILSRSTIGLFLGVAVMLISIRIMRRWKEGELEGAITHVFYAKGFGGMNKVYTDGMRRRFWL</sequence>
<keyword evidence="1" id="KW-1133">Transmembrane helix</keyword>
<name>Q5NX49_AROAE</name>
<dbReference type="RefSeq" id="WP_011254812.1">
    <property type="nucleotide sequence ID" value="NC_006823.1"/>
</dbReference>
<keyword evidence="1" id="KW-0812">Transmembrane</keyword>
<feature type="transmembrane region" description="Helical" evidence="1">
    <location>
        <begin position="25"/>
        <end position="53"/>
    </location>
</feature>
<evidence type="ECO:0000313" key="2">
    <source>
        <dbReference type="EMBL" id="CAI10365.1"/>
    </source>
</evidence>
<dbReference type="OrthoDB" id="9813422at2"/>
<accession>Q5NX49</accession>
<dbReference type="Proteomes" id="UP000006552">
    <property type="component" value="Plasmid 1"/>
</dbReference>
<evidence type="ECO:0000256" key="1">
    <source>
        <dbReference type="SAM" id="Phobius"/>
    </source>
</evidence>
<dbReference type="HOGENOM" id="CLU_177734_2_1_4"/>
<dbReference type="KEGG" id="eba:p1B163"/>
<keyword evidence="3" id="KW-1185">Reference proteome</keyword>
<organism evidence="2 3">
    <name type="scientific">Aromatoleum aromaticum (strain DSM 19018 / LMG 30748 / EbN1)</name>
    <name type="common">Azoarcus sp. (strain EbN1)</name>
    <dbReference type="NCBI Taxonomy" id="76114"/>
    <lineage>
        <taxon>Bacteria</taxon>
        <taxon>Pseudomonadati</taxon>
        <taxon>Pseudomonadota</taxon>
        <taxon>Betaproteobacteria</taxon>
        <taxon>Rhodocyclales</taxon>
        <taxon>Rhodocyclaceae</taxon>
        <taxon>Aromatoleum</taxon>
    </lineage>
</organism>
<reference evidence="2 3" key="1">
    <citation type="journal article" date="2005" name="Arch. Microbiol.">
        <title>The genome sequence of an anaerobic aromatic-degrading denitrifying bacterium, strain EbN1.</title>
        <authorList>
            <person name="Rabus R."/>
            <person name="Kube M."/>
            <person name="Heider J."/>
            <person name="Beck A."/>
            <person name="Heitmann K."/>
            <person name="Widdel F."/>
            <person name="Reinhardt R."/>
        </authorList>
    </citation>
    <scope>NUCLEOTIDE SEQUENCE [LARGE SCALE GENOMIC DNA]</scope>
    <source>
        <strain evidence="2 3">EbN1</strain>
        <plasmid evidence="3">Plasmid pAzo1</plasmid>
    </source>
</reference>
<dbReference type="Pfam" id="PF07178">
    <property type="entry name" value="TraL"/>
    <property type="match status" value="1"/>
</dbReference>
<keyword evidence="2" id="KW-0614">Plasmid</keyword>
<dbReference type="EMBL" id="CR555307">
    <property type="protein sequence ID" value="CAI10365.1"/>
    <property type="molecule type" value="Genomic_DNA"/>
</dbReference>
<protein>
    <submittedName>
        <fullName evidence="2">Pilus assembly protein</fullName>
    </submittedName>
</protein>
<gene>
    <name evidence="2" type="primary">traL</name>
    <name evidence="2" type="ORF">p1B163</name>
</gene>
<dbReference type="AlphaFoldDB" id="Q5NX49"/>
<dbReference type="InterPro" id="IPR009838">
    <property type="entry name" value="T4SS_TraL"/>
</dbReference>
<keyword evidence="1" id="KW-0472">Membrane</keyword>
<dbReference type="NCBIfam" id="TIGR02762">
    <property type="entry name" value="TraL_TIGR"/>
    <property type="match status" value="1"/>
</dbReference>
<proteinExistence type="predicted"/>
<dbReference type="GO" id="GO:0019867">
    <property type="term" value="C:outer membrane"/>
    <property type="evidence" value="ECO:0007669"/>
    <property type="project" value="InterPro"/>
</dbReference>
<geneLocation type="plasmid" evidence="3">
    <name>pAzo1</name>
</geneLocation>